<dbReference type="Proteomes" id="UP001165960">
    <property type="component" value="Unassembled WGS sequence"/>
</dbReference>
<dbReference type="EMBL" id="QTSX02002902">
    <property type="protein sequence ID" value="KAJ9073518.1"/>
    <property type="molecule type" value="Genomic_DNA"/>
</dbReference>
<accession>A0ACC2TG28</accession>
<comment type="caution">
    <text evidence="1">The sequence shown here is derived from an EMBL/GenBank/DDBJ whole genome shotgun (WGS) entry which is preliminary data.</text>
</comment>
<proteinExistence type="predicted"/>
<name>A0ACC2TG28_9FUNG</name>
<sequence>MQRASDKVKEEHILTCLHLTCQEVVVSELPFVETWEDMKQLLIDEFGGDLSLEVKKDAFMHIAFKPKKTLAKFEDRFYMEGVRNIPDFYSCVINKLSPAAKVKAPAATKQTSTVNIQTSAVTEQTPTTNVQTSAAIKQIHTAIMQKPVTTKRSPAVSMQAPTTKKTSTSTVQAPAVHTQNPVTTKLLPAATTQKPITTKLLPAVNVQAPVVSCSGARHRYTTGNPNLRIGFILSLGYMTGKANVFTLRPWMNNLYLAWLERGAEVQKTQRQKCE</sequence>
<evidence type="ECO:0000313" key="2">
    <source>
        <dbReference type="Proteomes" id="UP001165960"/>
    </source>
</evidence>
<organism evidence="1 2">
    <name type="scientific">Entomophthora muscae</name>
    <dbReference type="NCBI Taxonomy" id="34485"/>
    <lineage>
        <taxon>Eukaryota</taxon>
        <taxon>Fungi</taxon>
        <taxon>Fungi incertae sedis</taxon>
        <taxon>Zoopagomycota</taxon>
        <taxon>Entomophthoromycotina</taxon>
        <taxon>Entomophthoromycetes</taxon>
        <taxon>Entomophthorales</taxon>
        <taxon>Entomophthoraceae</taxon>
        <taxon>Entomophthora</taxon>
    </lineage>
</organism>
<gene>
    <name evidence="1" type="ORF">DSO57_1015654</name>
</gene>
<protein>
    <submittedName>
        <fullName evidence="1">Uncharacterized protein</fullName>
    </submittedName>
</protein>
<reference evidence="1" key="1">
    <citation type="submission" date="2022-04" db="EMBL/GenBank/DDBJ databases">
        <title>Genome of the entomopathogenic fungus Entomophthora muscae.</title>
        <authorList>
            <person name="Elya C."/>
            <person name="Lovett B.R."/>
            <person name="Lee E."/>
            <person name="Macias A.M."/>
            <person name="Hajek A.E."/>
            <person name="De Bivort B.L."/>
            <person name="Kasson M.T."/>
            <person name="De Fine Licht H.H."/>
            <person name="Stajich J.E."/>
        </authorList>
    </citation>
    <scope>NUCLEOTIDE SEQUENCE</scope>
    <source>
        <strain evidence="1">Berkeley</strain>
    </source>
</reference>
<evidence type="ECO:0000313" key="1">
    <source>
        <dbReference type="EMBL" id="KAJ9073518.1"/>
    </source>
</evidence>
<keyword evidence="2" id="KW-1185">Reference proteome</keyword>